<dbReference type="Pfam" id="PF13304">
    <property type="entry name" value="AAA_21"/>
    <property type="match status" value="2"/>
</dbReference>
<proteinExistence type="predicted"/>
<dbReference type="PANTHER" id="PTHR43581">
    <property type="entry name" value="ATP/GTP PHOSPHATASE"/>
    <property type="match status" value="1"/>
</dbReference>
<dbReference type="OrthoDB" id="25344at2157"/>
<dbReference type="STRING" id="1301915.JH146_1480"/>
<name>A0A076LHC9_9EURY</name>
<dbReference type="GO" id="GO:0005524">
    <property type="term" value="F:ATP binding"/>
    <property type="evidence" value="ECO:0007669"/>
    <property type="project" value="InterPro"/>
</dbReference>
<evidence type="ECO:0000259" key="2">
    <source>
        <dbReference type="Pfam" id="PF13304"/>
    </source>
</evidence>
<dbReference type="InterPro" id="IPR034139">
    <property type="entry name" value="TOPRIM_OLD"/>
</dbReference>
<evidence type="ECO:0000313" key="5">
    <source>
        <dbReference type="Proteomes" id="UP000028781"/>
    </source>
</evidence>
<dbReference type="KEGG" id="mjh:JH146_1480"/>
<dbReference type="GO" id="GO:0016887">
    <property type="term" value="F:ATP hydrolysis activity"/>
    <property type="evidence" value="ECO:0007669"/>
    <property type="project" value="InterPro"/>
</dbReference>
<evidence type="ECO:0008006" key="6">
    <source>
        <dbReference type="Google" id="ProtNLM"/>
    </source>
</evidence>
<evidence type="ECO:0000259" key="3">
    <source>
        <dbReference type="Pfam" id="PF20469"/>
    </source>
</evidence>
<dbReference type="HOGENOM" id="CLU_284507_0_0_2"/>
<feature type="coiled-coil region" evidence="1">
    <location>
        <begin position="786"/>
        <end position="816"/>
    </location>
</feature>
<gene>
    <name evidence="4" type="ORF">JH146_1480</name>
</gene>
<dbReference type="CDD" id="cd01026">
    <property type="entry name" value="TOPRIM_OLD"/>
    <property type="match status" value="1"/>
</dbReference>
<sequence length="1091" mass="129016">MKIKAIEIENLFSYGYNEDKFKIEFNEGNIAVIVGPNNAGKTNLFRVLKFLREVIEESKKHDEMVIELDKIHSTVLKNIQFYQNNPDVDSYIIVDFELTEKEKKLIEDFLRCHFGLDFEYKLDVNSNEDLSKLLDKILELLNHIKSVKSSLIGYDLLYSRLERYRLLLNQLVVSLYLLKSLSKGKLVWKYNVKSRSLYFPIYYGETEEFSIIDEKISKKIDEIKKIEEELRHKYKGIVEIIKGIIKNLEISKNKLSKEYLIKLHKHIFGFINLELIGSKNNIREYLLYDDHWGSYPTESLDFIFEDWWEKDDTLGSYENPEIKLDNIRNKSLIGIAHELKNYVKKPKSDDISLYDVIISVYYNGIISLMDTVPYPEKQFEIPDYVEYNVSKKYEIRGDSKLKHKVKEEPKDKYYREIFSLYGNNSDKLKDDKEISIPKIEEYLEKIEGLTHNIEYTENYEVSFEVKNISTISEYVGNGKDLAKYLFYLKNYHWKRFYEIKETLKLIFKQENIYDLDIFINENKFPEIRIMFKEIRNENKKDKDEDIEMDIKIFPIENVGSGIFEVLNILAVVIGAEEKVILLDEPALHLHPKYQKKLLNVLKGGFSLEENNKETKKLLENIKKRLEKNQVIIITHSPYFVNSELLPNTFRFYKDKNGKTKVVNIYTELLREVLRKEIQQMSNGQSKILNELHKLKSNELKILALQLLKIKKIKEMYEPLNFKVKNNLEKNGLSIGNLMRKFYNMEKISFEVNEYINYFLKCLLYISEVSTEYHLSICYFNYIINYVNNKMLELENIETLENEIEEEFLQNDGLIRSLFANGVILAEGDSEYLSIPILLKKLDCALDDYNIEILNVGSKTGFEKYIKLMDSLRIPCAVVCDGDTVFKNNNGKLTLNYNGNVLKVYKEIKPFWISEIDEILNNLSNSEDYEEIDKLLRTKLFIYACKEHDWTDFLINKFKDVEINGKKLKEIIEEDYGVSIEIDDNTNVKKRYKVRIKSNDGKEYKIGLWGIDNIPKNIIDDFKKYLENSQGKYELIEEEYKPKKRRDKAGIAYFIAKNVPKEYIDNIIKNENDKLAKLKQFIKNFIKECTNI</sequence>
<dbReference type="SUPFAM" id="SSF52540">
    <property type="entry name" value="P-loop containing nucleoside triphosphate hydrolases"/>
    <property type="match status" value="1"/>
</dbReference>
<dbReference type="InterPro" id="IPR051396">
    <property type="entry name" value="Bact_Antivir_Def_Nuclease"/>
</dbReference>
<evidence type="ECO:0000256" key="1">
    <source>
        <dbReference type="SAM" id="Coils"/>
    </source>
</evidence>
<dbReference type="Gene3D" id="3.40.50.300">
    <property type="entry name" value="P-loop containing nucleotide triphosphate hydrolases"/>
    <property type="match status" value="2"/>
</dbReference>
<feature type="domain" description="ATPase AAA-type core" evidence="2">
    <location>
        <begin position="30"/>
        <end position="57"/>
    </location>
</feature>
<feature type="domain" description="OLD protein-like TOPRIM" evidence="3">
    <location>
        <begin position="817"/>
        <end position="882"/>
    </location>
</feature>
<dbReference type="InterPro" id="IPR003959">
    <property type="entry name" value="ATPase_AAA_core"/>
</dbReference>
<dbReference type="PANTHER" id="PTHR43581:SF4">
    <property type="entry name" value="ATP_GTP PHOSPHATASE"/>
    <property type="match status" value="1"/>
</dbReference>
<dbReference type="RefSeq" id="WP_048202405.1">
    <property type="nucleotide sequence ID" value="NZ_CP009149.1"/>
</dbReference>
<accession>A0A076LHC9</accession>
<dbReference type="InterPro" id="IPR027417">
    <property type="entry name" value="P-loop_NTPase"/>
</dbReference>
<organism evidence="4 5">
    <name type="scientific">Methanocaldococcus bathoardescens</name>
    <dbReference type="NCBI Taxonomy" id="1301915"/>
    <lineage>
        <taxon>Archaea</taxon>
        <taxon>Methanobacteriati</taxon>
        <taxon>Methanobacteriota</taxon>
        <taxon>Methanomada group</taxon>
        <taxon>Methanococci</taxon>
        <taxon>Methanococcales</taxon>
        <taxon>Methanocaldococcaceae</taxon>
        <taxon>Methanocaldococcus</taxon>
    </lineage>
</organism>
<protein>
    <recommendedName>
        <fullName evidence="6">AAA domain-containing protein</fullName>
    </recommendedName>
</protein>
<feature type="domain" description="ATPase AAA-type core" evidence="2">
    <location>
        <begin position="492"/>
        <end position="641"/>
    </location>
</feature>
<keyword evidence="1" id="KW-0175">Coiled coil</keyword>
<dbReference type="EMBL" id="CP009149">
    <property type="protein sequence ID" value="AIJ06322.1"/>
    <property type="molecule type" value="Genomic_DNA"/>
</dbReference>
<dbReference type="Pfam" id="PF20469">
    <property type="entry name" value="OLD-like_TOPRIM"/>
    <property type="match status" value="1"/>
</dbReference>
<dbReference type="AlphaFoldDB" id="A0A076LHC9"/>
<dbReference type="GeneID" id="24892112"/>
<evidence type="ECO:0000313" key="4">
    <source>
        <dbReference type="EMBL" id="AIJ06322.1"/>
    </source>
</evidence>
<dbReference type="Proteomes" id="UP000028781">
    <property type="component" value="Chromosome"/>
</dbReference>
<reference evidence="4 5" key="1">
    <citation type="journal article" date="2015" name="Int. J. Syst. Evol. Microbiol.">
        <title>M ethanocaldococcus bathoardescens sp. nov., a hyperthermophilic methanogen isolated from a volcanically active deep-sea hydrothermal vent.</title>
        <authorList>
            <person name="Stewart L.C."/>
            <person name="Jung J.H."/>
            <person name="Kim Y.T."/>
            <person name="Kwon S.W."/>
            <person name="Park C.S."/>
            <person name="Holden J.F."/>
        </authorList>
    </citation>
    <scope>NUCLEOTIDE SEQUENCE [LARGE SCALE GENOMIC DNA]</scope>
    <source>
        <strain evidence="4 5">JH146</strain>
    </source>
</reference>
<keyword evidence="5" id="KW-1185">Reference proteome</keyword>